<accession>A0ABN7TVD1</accession>
<dbReference type="SMART" id="SM00420">
    <property type="entry name" value="HTH_DEOR"/>
    <property type="match status" value="1"/>
</dbReference>
<keyword evidence="1" id="KW-0805">Transcription regulation</keyword>
<sequence length="254" mass="28439">MLVAERWHKIVSLVNERGSIRVTELSDIFQVTEETIRRDLDKLEGEGKLLRSHGGAISLKPDQVQEVPYPERETTNMEQKRIIAEEAVRHIQENDRIILDASSTAWYMAQTLPDVPLTVLTNSIKVAMELSGKEKVQVISTGGLLSSRSLSYVGPLAERSLRTYHVDKAFISCKGLHVQRGLSESNEMQALIKQKMIEIADQVFVLADFSKFGQQSFAHVGDWAHIHAVITDGAADERELALLREQAVRIIQAG</sequence>
<dbReference type="InterPro" id="IPR050313">
    <property type="entry name" value="Carb_Metab_HTH_regulators"/>
</dbReference>
<dbReference type="EMBL" id="CAJVCE010000034">
    <property type="protein sequence ID" value="CAG7657260.1"/>
    <property type="molecule type" value="Genomic_DNA"/>
</dbReference>
<dbReference type="InterPro" id="IPR018356">
    <property type="entry name" value="Tscrpt_reg_HTH_DeoR_CS"/>
</dbReference>
<protein>
    <submittedName>
        <fullName evidence="5">HTH-type transcriptional regulator YdjF</fullName>
    </submittedName>
</protein>
<feature type="domain" description="HTH deoR-type" evidence="4">
    <location>
        <begin position="3"/>
        <end position="58"/>
    </location>
</feature>
<evidence type="ECO:0000259" key="4">
    <source>
        <dbReference type="PROSITE" id="PS51000"/>
    </source>
</evidence>
<comment type="caution">
    <text evidence="5">The sequence shown here is derived from an EMBL/GenBank/DDBJ whole genome shotgun (WGS) entry which is preliminary data.</text>
</comment>
<dbReference type="RefSeq" id="WP_218102848.1">
    <property type="nucleotide sequence ID" value="NZ_CAJVCE010000034.1"/>
</dbReference>
<reference evidence="5 6" key="1">
    <citation type="submission" date="2021-06" db="EMBL/GenBank/DDBJ databases">
        <authorList>
            <person name="Criscuolo A."/>
        </authorList>
    </citation>
    <scope>NUCLEOTIDE SEQUENCE [LARGE SCALE GENOMIC DNA]</scope>
    <source>
        <strain evidence="6">CIP 111802</strain>
    </source>
</reference>
<dbReference type="InterPro" id="IPR001034">
    <property type="entry name" value="DeoR_HTH"/>
</dbReference>
<keyword evidence="6" id="KW-1185">Reference proteome</keyword>
<dbReference type="PANTHER" id="PTHR30363">
    <property type="entry name" value="HTH-TYPE TRANSCRIPTIONAL REGULATOR SRLR-RELATED"/>
    <property type="match status" value="1"/>
</dbReference>
<gene>
    <name evidence="5" type="primary">ydjF_5</name>
    <name evidence="5" type="ORF">PAECIP111802_06672</name>
</gene>
<dbReference type="InterPro" id="IPR014036">
    <property type="entry name" value="DeoR-like_C"/>
</dbReference>
<organism evidence="5 6">
    <name type="scientific">Paenibacillus allorhizosphaerae</name>
    <dbReference type="NCBI Taxonomy" id="2849866"/>
    <lineage>
        <taxon>Bacteria</taxon>
        <taxon>Bacillati</taxon>
        <taxon>Bacillota</taxon>
        <taxon>Bacilli</taxon>
        <taxon>Bacillales</taxon>
        <taxon>Paenibacillaceae</taxon>
        <taxon>Paenibacillus</taxon>
    </lineage>
</organism>
<dbReference type="PROSITE" id="PS51000">
    <property type="entry name" value="HTH_DEOR_2"/>
    <property type="match status" value="1"/>
</dbReference>
<dbReference type="PROSITE" id="PS00894">
    <property type="entry name" value="HTH_DEOR_1"/>
    <property type="match status" value="1"/>
</dbReference>
<dbReference type="PANTHER" id="PTHR30363:SF44">
    <property type="entry name" value="AGA OPERON TRANSCRIPTIONAL REPRESSOR-RELATED"/>
    <property type="match status" value="1"/>
</dbReference>
<dbReference type="Proteomes" id="UP000730618">
    <property type="component" value="Unassembled WGS sequence"/>
</dbReference>
<dbReference type="SMART" id="SM01134">
    <property type="entry name" value="DeoRC"/>
    <property type="match status" value="1"/>
</dbReference>
<evidence type="ECO:0000256" key="1">
    <source>
        <dbReference type="ARBA" id="ARBA00023015"/>
    </source>
</evidence>
<keyword evidence="2" id="KW-0238">DNA-binding</keyword>
<evidence type="ECO:0000313" key="6">
    <source>
        <dbReference type="Proteomes" id="UP000730618"/>
    </source>
</evidence>
<keyword evidence="3" id="KW-0804">Transcription</keyword>
<evidence type="ECO:0000256" key="3">
    <source>
        <dbReference type="ARBA" id="ARBA00023163"/>
    </source>
</evidence>
<dbReference type="Pfam" id="PF08220">
    <property type="entry name" value="HTH_DeoR"/>
    <property type="match status" value="1"/>
</dbReference>
<proteinExistence type="predicted"/>
<evidence type="ECO:0000256" key="2">
    <source>
        <dbReference type="ARBA" id="ARBA00023125"/>
    </source>
</evidence>
<dbReference type="Pfam" id="PF00455">
    <property type="entry name" value="DeoRC"/>
    <property type="match status" value="1"/>
</dbReference>
<evidence type="ECO:0000313" key="5">
    <source>
        <dbReference type="EMBL" id="CAG7657260.1"/>
    </source>
</evidence>
<name>A0ABN7TVD1_9BACL</name>